<dbReference type="Proteomes" id="UP000821845">
    <property type="component" value="Chromosome 7"/>
</dbReference>
<sequence length="268" mass="28705">MQLLRPYLRDLIVNGKDCKVLRDSGATMDIVHPDYVEATHFTGECAWIRQVAQKNSICLPIAKVTIEGPFGVLETEAAVSPNLPKQYPYLFSNKSDMLLKKRGLSFGEFVVQAITRSKARELAAERAGEGEQPRAVDPCEQASTSAGEDGSSVTPTGTHNGHFREQRHCSPYVTSSGGGRAVITGKGRTAAFRSCAVGVPHGRERSPVRCLERSSRCCRTHSASSDGRGTGGAFPTSYKRRVSGVLGVVGFSDFWPTGGGASGPSDVE</sequence>
<dbReference type="EMBL" id="CM023487">
    <property type="protein sequence ID" value="KAH6926929.1"/>
    <property type="molecule type" value="Genomic_DNA"/>
</dbReference>
<evidence type="ECO:0000313" key="2">
    <source>
        <dbReference type="Proteomes" id="UP000821845"/>
    </source>
</evidence>
<gene>
    <name evidence="1" type="ORF">HPB50_023878</name>
</gene>
<reference evidence="1" key="1">
    <citation type="submission" date="2020-05" db="EMBL/GenBank/DDBJ databases">
        <title>Large-scale comparative analyses of tick genomes elucidate their genetic diversity and vector capacities.</title>
        <authorList>
            <person name="Jia N."/>
            <person name="Wang J."/>
            <person name="Shi W."/>
            <person name="Du L."/>
            <person name="Sun Y."/>
            <person name="Zhan W."/>
            <person name="Jiang J."/>
            <person name="Wang Q."/>
            <person name="Zhang B."/>
            <person name="Ji P."/>
            <person name="Sakyi L.B."/>
            <person name="Cui X."/>
            <person name="Yuan T."/>
            <person name="Jiang B."/>
            <person name="Yang W."/>
            <person name="Lam T.T.-Y."/>
            <person name="Chang Q."/>
            <person name="Ding S."/>
            <person name="Wang X."/>
            <person name="Zhu J."/>
            <person name="Ruan X."/>
            <person name="Zhao L."/>
            <person name="Wei J."/>
            <person name="Que T."/>
            <person name="Du C."/>
            <person name="Cheng J."/>
            <person name="Dai P."/>
            <person name="Han X."/>
            <person name="Huang E."/>
            <person name="Gao Y."/>
            <person name="Liu J."/>
            <person name="Shao H."/>
            <person name="Ye R."/>
            <person name="Li L."/>
            <person name="Wei W."/>
            <person name="Wang X."/>
            <person name="Wang C."/>
            <person name="Yang T."/>
            <person name="Huo Q."/>
            <person name="Li W."/>
            <person name="Guo W."/>
            <person name="Chen H."/>
            <person name="Zhou L."/>
            <person name="Ni X."/>
            <person name="Tian J."/>
            <person name="Zhou Y."/>
            <person name="Sheng Y."/>
            <person name="Liu T."/>
            <person name="Pan Y."/>
            <person name="Xia L."/>
            <person name="Li J."/>
            <person name="Zhao F."/>
            <person name="Cao W."/>
        </authorList>
    </citation>
    <scope>NUCLEOTIDE SEQUENCE</scope>
    <source>
        <strain evidence="1">Hyas-2018</strain>
    </source>
</reference>
<evidence type="ECO:0000313" key="1">
    <source>
        <dbReference type="EMBL" id="KAH6926929.1"/>
    </source>
</evidence>
<proteinExistence type="predicted"/>
<comment type="caution">
    <text evidence="1">The sequence shown here is derived from an EMBL/GenBank/DDBJ whole genome shotgun (WGS) entry which is preliminary data.</text>
</comment>
<keyword evidence="2" id="KW-1185">Reference proteome</keyword>
<organism evidence="1 2">
    <name type="scientific">Hyalomma asiaticum</name>
    <name type="common">Tick</name>
    <dbReference type="NCBI Taxonomy" id="266040"/>
    <lineage>
        <taxon>Eukaryota</taxon>
        <taxon>Metazoa</taxon>
        <taxon>Ecdysozoa</taxon>
        <taxon>Arthropoda</taxon>
        <taxon>Chelicerata</taxon>
        <taxon>Arachnida</taxon>
        <taxon>Acari</taxon>
        <taxon>Parasitiformes</taxon>
        <taxon>Ixodida</taxon>
        <taxon>Ixodoidea</taxon>
        <taxon>Ixodidae</taxon>
        <taxon>Hyalomminae</taxon>
        <taxon>Hyalomma</taxon>
    </lineage>
</organism>
<accession>A0ACB7RZN7</accession>
<name>A0ACB7RZN7_HYAAI</name>
<protein>
    <submittedName>
        <fullName evidence="1">Uncharacterized protein</fullName>
    </submittedName>
</protein>